<keyword evidence="6 9" id="KW-0822">Tryptophan biosynthesis</keyword>
<dbReference type="InterPro" id="IPR044643">
    <property type="entry name" value="TrpF_fam"/>
</dbReference>
<keyword evidence="7 9" id="KW-0057">Aromatic amino acid biosynthesis</keyword>
<dbReference type="InterPro" id="IPR013785">
    <property type="entry name" value="Aldolase_TIM"/>
</dbReference>
<name>A0AAT9GFI7_9BACT</name>
<evidence type="ECO:0000256" key="6">
    <source>
        <dbReference type="ARBA" id="ARBA00022822"/>
    </source>
</evidence>
<dbReference type="SUPFAM" id="SSF51366">
    <property type="entry name" value="Ribulose-phoshate binding barrel"/>
    <property type="match status" value="1"/>
</dbReference>
<accession>A0AAT9GFI7</accession>
<organism evidence="11">
    <name type="scientific">Sediminibacterium sp. KACHI17</name>
    <dbReference type="NCBI Taxonomy" id="1751071"/>
    <lineage>
        <taxon>Bacteria</taxon>
        <taxon>Pseudomonadati</taxon>
        <taxon>Bacteroidota</taxon>
        <taxon>Chitinophagia</taxon>
        <taxon>Chitinophagales</taxon>
        <taxon>Chitinophagaceae</taxon>
        <taxon>Sediminibacterium</taxon>
    </lineage>
</organism>
<dbReference type="AlphaFoldDB" id="A0AAT9GFI7"/>
<sequence length="214" mass="24625">MRIKVCGMTQMEQIKHLDRIGVEFAGFIFYHKSPRYIFKHMPRPEIKKIRGQHINKVGVFVNAPVEELLEIVDECGLQMVQLHGDETPKYCEKVADYIDVIKAFRLREDDQVLWKIKDYQDIADMFLFDTEGAGYGGTGKKFDWSVLKGLHINKPFFLSGGIGPDDVEHIKAFIQDPVAKDLFSLDVNSKFETIPGLKDMQVVEKFVNEIKTIK</sequence>
<dbReference type="PANTHER" id="PTHR42894:SF1">
    <property type="entry name" value="N-(5'-PHOSPHORIBOSYL)ANTHRANILATE ISOMERASE"/>
    <property type="match status" value="1"/>
</dbReference>
<evidence type="ECO:0000313" key="11">
    <source>
        <dbReference type="EMBL" id="BFG69359.1"/>
    </source>
</evidence>
<comment type="similarity">
    <text evidence="9">Belongs to the TrpF family.</text>
</comment>
<dbReference type="GO" id="GO:0004640">
    <property type="term" value="F:phosphoribosylanthranilate isomerase activity"/>
    <property type="evidence" value="ECO:0007669"/>
    <property type="project" value="UniProtKB-UniRule"/>
</dbReference>
<evidence type="ECO:0000256" key="7">
    <source>
        <dbReference type="ARBA" id="ARBA00023141"/>
    </source>
</evidence>
<evidence type="ECO:0000256" key="4">
    <source>
        <dbReference type="ARBA" id="ARBA00022272"/>
    </source>
</evidence>
<keyword evidence="5 9" id="KW-0028">Amino-acid biosynthesis</keyword>
<dbReference type="InterPro" id="IPR001240">
    <property type="entry name" value="PRAI_dom"/>
</dbReference>
<reference evidence="11" key="1">
    <citation type="submission" date="2024-02" db="EMBL/GenBank/DDBJ databases">
        <title>Sediminibacterium planktonica sp. nov. and Sediminibacterium longus sp. nov., isolated from surface lake and river water.</title>
        <authorList>
            <person name="Watanabe K."/>
            <person name="Takemine S."/>
            <person name="Ishii Y."/>
            <person name="Ogata Y."/>
            <person name="Shindo C."/>
            <person name="Suda W."/>
        </authorList>
    </citation>
    <scope>NUCLEOTIDE SEQUENCE</scope>
    <source>
        <strain evidence="11">KACHI17</strain>
    </source>
</reference>
<dbReference type="EC" id="5.3.1.24" evidence="3 9"/>
<dbReference type="Pfam" id="PF00697">
    <property type="entry name" value="PRAI"/>
    <property type="match status" value="1"/>
</dbReference>
<dbReference type="RefSeq" id="WP_353549684.1">
    <property type="nucleotide sequence ID" value="NZ_AP029612.1"/>
</dbReference>
<evidence type="ECO:0000256" key="5">
    <source>
        <dbReference type="ARBA" id="ARBA00022605"/>
    </source>
</evidence>
<evidence type="ECO:0000256" key="3">
    <source>
        <dbReference type="ARBA" id="ARBA00012572"/>
    </source>
</evidence>
<dbReference type="Gene3D" id="3.20.20.70">
    <property type="entry name" value="Aldolase class I"/>
    <property type="match status" value="1"/>
</dbReference>
<evidence type="ECO:0000256" key="1">
    <source>
        <dbReference type="ARBA" id="ARBA00001164"/>
    </source>
</evidence>
<dbReference type="CDD" id="cd00405">
    <property type="entry name" value="PRAI"/>
    <property type="match status" value="1"/>
</dbReference>
<proteinExistence type="inferred from homology"/>
<comment type="pathway">
    <text evidence="2 9">Amino-acid biosynthesis; L-tryptophan biosynthesis; L-tryptophan from chorismate: step 3/5.</text>
</comment>
<evidence type="ECO:0000256" key="2">
    <source>
        <dbReference type="ARBA" id="ARBA00004664"/>
    </source>
</evidence>
<feature type="domain" description="N-(5'phosphoribosyl) anthranilate isomerase (PRAI)" evidence="10">
    <location>
        <begin position="4"/>
        <end position="208"/>
    </location>
</feature>
<evidence type="ECO:0000259" key="10">
    <source>
        <dbReference type="Pfam" id="PF00697"/>
    </source>
</evidence>
<evidence type="ECO:0000256" key="9">
    <source>
        <dbReference type="HAMAP-Rule" id="MF_00135"/>
    </source>
</evidence>
<dbReference type="GO" id="GO:0000162">
    <property type="term" value="P:L-tryptophan biosynthetic process"/>
    <property type="evidence" value="ECO:0007669"/>
    <property type="project" value="UniProtKB-UniRule"/>
</dbReference>
<gene>
    <name evidence="9" type="primary">trpF</name>
    <name evidence="11" type="ORF">KACHI17_02400</name>
</gene>
<dbReference type="PANTHER" id="PTHR42894">
    <property type="entry name" value="N-(5'-PHOSPHORIBOSYL)ANTHRANILATE ISOMERASE"/>
    <property type="match status" value="1"/>
</dbReference>
<dbReference type="EMBL" id="AP029612">
    <property type="protein sequence ID" value="BFG69359.1"/>
    <property type="molecule type" value="Genomic_DNA"/>
</dbReference>
<protein>
    <recommendedName>
        <fullName evidence="4 9">N-(5'-phosphoribosyl)anthranilate isomerase</fullName>
        <shortName evidence="9">PRAI</shortName>
        <ecNumber evidence="3 9">5.3.1.24</ecNumber>
    </recommendedName>
</protein>
<dbReference type="InterPro" id="IPR011060">
    <property type="entry name" value="RibuloseP-bd_barrel"/>
</dbReference>
<comment type="catalytic activity">
    <reaction evidence="1 9">
        <text>N-(5-phospho-beta-D-ribosyl)anthranilate = 1-(2-carboxyphenylamino)-1-deoxy-D-ribulose 5-phosphate</text>
        <dbReference type="Rhea" id="RHEA:21540"/>
        <dbReference type="ChEBI" id="CHEBI:18277"/>
        <dbReference type="ChEBI" id="CHEBI:58613"/>
        <dbReference type="EC" id="5.3.1.24"/>
    </reaction>
</comment>
<dbReference type="HAMAP" id="MF_00135">
    <property type="entry name" value="PRAI"/>
    <property type="match status" value="1"/>
</dbReference>
<evidence type="ECO:0000256" key="8">
    <source>
        <dbReference type="ARBA" id="ARBA00023235"/>
    </source>
</evidence>
<keyword evidence="8 9" id="KW-0413">Isomerase</keyword>